<gene>
    <name evidence="1" type="ORF">Tci_926447</name>
</gene>
<organism evidence="1">
    <name type="scientific">Tanacetum cinerariifolium</name>
    <name type="common">Dalmatian daisy</name>
    <name type="synonym">Chrysanthemum cinerariifolium</name>
    <dbReference type="NCBI Taxonomy" id="118510"/>
    <lineage>
        <taxon>Eukaryota</taxon>
        <taxon>Viridiplantae</taxon>
        <taxon>Streptophyta</taxon>
        <taxon>Embryophyta</taxon>
        <taxon>Tracheophyta</taxon>
        <taxon>Spermatophyta</taxon>
        <taxon>Magnoliopsida</taxon>
        <taxon>eudicotyledons</taxon>
        <taxon>Gunneridae</taxon>
        <taxon>Pentapetalae</taxon>
        <taxon>asterids</taxon>
        <taxon>campanulids</taxon>
        <taxon>Asterales</taxon>
        <taxon>Asteraceae</taxon>
        <taxon>Asteroideae</taxon>
        <taxon>Anthemideae</taxon>
        <taxon>Anthemidinae</taxon>
        <taxon>Tanacetum</taxon>
    </lineage>
</organism>
<sequence>NLLERGLRPGLGPEIHPSPWTRVGPIQGRVIKQDAELTGTSIARTFQHDNNIRTLTASGSLSDEYGLCCFGGRTSLSWHVLEELGNKPATNVTQ</sequence>
<dbReference type="EMBL" id="BKCJ011806312">
    <property type="protein sequence ID" value="GFD54478.1"/>
    <property type="molecule type" value="Genomic_DNA"/>
</dbReference>
<proteinExistence type="predicted"/>
<feature type="non-terminal residue" evidence="1">
    <location>
        <position position="1"/>
    </location>
</feature>
<dbReference type="AlphaFoldDB" id="A0A699X962"/>
<protein>
    <submittedName>
        <fullName evidence="1">Uncharacterized protein</fullName>
    </submittedName>
</protein>
<reference evidence="1" key="1">
    <citation type="journal article" date="2019" name="Sci. Rep.">
        <title>Draft genome of Tanacetum cinerariifolium, the natural source of mosquito coil.</title>
        <authorList>
            <person name="Yamashiro T."/>
            <person name="Shiraishi A."/>
            <person name="Satake H."/>
            <person name="Nakayama K."/>
        </authorList>
    </citation>
    <scope>NUCLEOTIDE SEQUENCE</scope>
</reference>
<accession>A0A699X962</accession>
<name>A0A699X962_TANCI</name>
<comment type="caution">
    <text evidence="1">The sequence shown here is derived from an EMBL/GenBank/DDBJ whole genome shotgun (WGS) entry which is preliminary data.</text>
</comment>
<evidence type="ECO:0000313" key="1">
    <source>
        <dbReference type="EMBL" id="GFD54478.1"/>
    </source>
</evidence>